<protein>
    <recommendedName>
        <fullName evidence="4">DUF4845 domain-containing protein</fullName>
    </recommendedName>
</protein>
<dbReference type="RefSeq" id="WP_092288006.1">
    <property type="nucleotide sequence ID" value="NZ_LT629763.1"/>
</dbReference>
<name>A0A1H1X0C0_9GAMM</name>
<evidence type="ECO:0000256" key="1">
    <source>
        <dbReference type="SAM" id="Phobius"/>
    </source>
</evidence>
<proteinExistence type="predicted"/>
<accession>A0A1H1X0C0</accession>
<dbReference type="EMBL" id="LT629763">
    <property type="protein sequence ID" value="SDT02795.1"/>
    <property type="molecule type" value="Genomic_DNA"/>
</dbReference>
<keyword evidence="1" id="KW-0812">Transmembrane</keyword>
<reference evidence="3" key="1">
    <citation type="submission" date="2016-10" db="EMBL/GenBank/DDBJ databases">
        <authorList>
            <person name="Varghese N."/>
            <person name="Submissions S."/>
        </authorList>
    </citation>
    <scope>NUCLEOTIDE SEQUENCE [LARGE SCALE GENOMIC DNA]</scope>
    <source>
        <strain evidence="3">JCM 14963</strain>
    </source>
</reference>
<dbReference type="Pfam" id="PF16137">
    <property type="entry name" value="DUF4845"/>
    <property type="match status" value="1"/>
</dbReference>
<organism evidence="2 3">
    <name type="scientific">Halopseudomonas sabulinigri</name>
    <dbReference type="NCBI Taxonomy" id="472181"/>
    <lineage>
        <taxon>Bacteria</taxon>
        <taxon>Pseudomonadati</taxon>
        <taxon>Pseudomonadota</taxon>
        <taxon>Gammaproteobacteria</taxon>
        <taxon>Pseudomonadales</taxon>
        <taxon>Pseudomonadaceae</taxon>
        <taxon>Halopseudomonas</taxon>
    </lineage>
</organism>
<dbReference type="AlphaFoldDB" id="A0A1H1X0C0"/>
<evidence type="ECO:0000313" key="3">
    <source>
        <dbReference type="Proteomes" id="UP000243413"/>
    </source>
</evidence>
<keyword evidence="1" id="KW-0472">Membrane</keyword>
<evidence type="ECO:0000313" key="2">
    <source>
        <dbReference type="EMBL" id="SDT02795.1"/>
    </source>
</evidence>
<evidence type="ECO:0008006" key="4">
    <source>
        <dbReference type="Google" id="ProtNLM"/>
    </source>
</evidence>
<gene>
    <name evidence="2" type="ORF">SAMN05216271_3393</name>
</gene>
<feature type="transmembrane region" description="Helical" evidence="1">
    <location>
        <begin position="12"/>
        <end position="31"/>
    </location>
</feature>
<sequence length="125" mass="14198">MRHSQKGASFFGWLAVIALLIFAMVIAMKLVPIYMDHFALRNIITSINEDPSIKIRSLRDLNSHIDKGLQINSIRDINPKEAIKVTASGNDAYTVVIKYEQRAPMLNTVDLLVHFDETHIVRPLK</sequence>
<dbReference type="InterPro" id="IPR032314">
    <property type="entry name" value="DUF4845"/>
</dbReference>
<keyword evidence="1" id="KW-1133">Transmembrane helix</keyword>
<dbReference type="Proteomes" id="UP000243413">
    <property type="component" value="Chromosome I"/>
</dbReference>
<dbReference type="STRING" id="472181.SAMN05216271_3393"/>
<dbReference type="OrthoDB" id="5734946at2"/>